<evidence type="ECO:0000313" key="2">
    <source>
        <dbReference type="Proteomes" id="UP001170954"/>
    </source>
</evidence>
<protein>
    <recommendedName>
        <fullName evidence="3">FCP1 homology domain-containing protein</fullName>
    </recommendedName>
</protein>
<evidence type="ECO:0008006" key="3">
    <source>
        <dbReference type="Google" id="ProtNLM"/>
    </source>
</evidence>
<dbReference type="EMBL" id="JACAGK010000087">
    <property type="protein sequence ID" value="MDM1050339.1"/>
    <property type="molecule type" value="Genomic_DNA"/>
</dbReference>
<name>A0ABT7NSW0_9SPHI</name>
<comment type="caution">
    <text evidence="1">The sequence shown here is derived from an EMBL/GenBank/DDBJ whole genome shotgun (WGS) entry which is preliminary data.</text>
</comment>
<proteinExistence type="predicted"/>
<reference evidence="1" key="1">
    <citation type="submission" date="2020-06" db="EMBL/GenBank/DDBJ databases">
        <authorList>
            <person name="Dong N."/>
        </authorList>
    </citation>
    <scope>NUCLEOTIDE SEQUENCE</scope>
    <source>
        <strain evidence="1">R1692</strain>
    </source>
</reference>
<gene>
    <name evidence="1" type="ORF">HX018_19050</name>
</gene>
<reference evidence="1" key="2">
    <citation type="journal article" date="2022" name="Sci. Total Environ.">
        <title>Prevalence, transmission, and molecular epidemiology of tet(X)-positive bacteria among humans, animals, and environmental niches in China: An epidemiological, and genomic-based study.</title>
        <authorList>
            <person name="Dong N."/>
            <person name="Zeng Y."/>
            <person name="Cai C."/>
            <person name="Sun C."/>
            <person name="Lu J."/>
            <person name="Liu C."/>
            <person name="Zhou H."/>
            <person name="Sun Q."/>
            <person name="Shu L."/>
            <person name="Wang H."/>
            <person name="Wang Y."/>
            <person name="Wang S."/>
            <person name="Wu C."/>
            <person name="Chan E.W."/>
            <person name="Chen G."/>
            <person name="Shen Z."/>
            <person name="Chen S."/>
            <person name="Zhang R."/>
        </authorList>
    </citation>
    <scope>NUCLEOTIDE SEQUENCE</scope>
    <source>
        <strain evidence="1">R1692</strain>
    </source>
</reference>
<dbReference type="Pfam" id="PF18143">
    <property type="entry name" value="HAD_SAK_2"/>
    <property type="match status" value="1"/>
</dbReference>
<dbReference type="RefSeq" id="WP_286652408.1">
    <property type="nucleotide sequence ID" value="NZ_JACAGK010000087.1"/>
</dbReference>
<accession>A0ABT7NSW0</accession>
<organism evidence="1 2">
    <name type="scientific">Sphingobacterium hotanense</name>
    <dbReference type="NCBI Taxonomy" id="649196"/>
    <lineage>
        <taxon>Bacteria</taxon>
        <taxon>Pseudomonadati</taxon>
        <taxon>Bacteroidota</taxon>
        <taxon>Sphingobacteriia</taxon>
        <taxon>Sphingobacteriales</taxon>
        <taxon>Sphingobacteriaceae</taxon>
        <taxon>Sphingobacterium</taxon>
    </lineage>
</organism>
<keyword evidence="2" id="KW-1185">Reference proteome</keyword>
<sequence length="167" mass="19434">MIVFLDIDGVMVHANPHRPVELDADGFYKFNDVAVKILQSTIYFTKDQIVLSSSHRYRYSIAEWKEIFGRRGLKFKFLSILDFVRRGPNAQDSVGKFDRISRKAEIFGWIAANKVSEQNVVIIDDDKSLNDLPKELKKRLVLTNPYNGLIEQSQLHQVLKRRVKRKL</sequence>
<evidence type="ECO:0000313" key="1">
    <source>
        <dbReference type="EMBL" id="MDM1050339.1"/>
    </source>
</evidence>
<dbReference type="Proteomes" id="UP001170954">
    <property type="component" value="Unassembled WGS sequence"/>
</dbReference>